<evidence type="ECO:0000313" key="13">
    <source>
        <dbReference type="Proteomes" id="UP000009073"/>
    </source>
</evidence>
<dbReference type="PROSITE" id="PS00211">
    <property type="entry name" value="ABC_TRANSPORTER_1"/>
    <property type="match status" value="1"/>
</dbReference>
<dbReference type="CDD" id="cd18544">
    <property type="entry name" value="ABC_6TM_TmrA_like"/>
    <property type="match status" value="1"/>
</dbReference>
<gene>
    <name evidence="12" type="ordered locus">Tola_1279</name>
</gene>
<accession>C4LE75</accession>
<dbReference type="RefSeq" id="WP_012729495.1">
    <property type="nucleotide sequence ID" value="NC_012691.1"/>
</dbReference>
<dbReference type="Pfam" id="PF00005">
    <property type="entry name" value="ABC_tran"/>
    <property type="match status" value="1"/>
</dbReference>
<evidence type="ECO:0000256" key="6">
    <source>
        <dbReference type="ARBA" id="ARBA00022840"/>
    </source>
</evidence>
<keyword evidence="13" id="KW-1185">Reference proteome</keyword>
<dbReference type="GO" id="GO:0015421">
    <property type="term" value="F:ABC-type oligopeptide transporter activity"/>
    <property type="evidence" value="ECO:0007669"/>
    <property type="project" value="TreeGrafter"/>
</dbReference>
<dbReference type="SUPFAM" id="SSF52540">
    <property type="entry name" value="P-loop containing nucleoside triphosphate hydrolases"/>
    <property type="match status" value="1"/>
</dbReference>
<keyword evidence="5" id="KW-0547">Nucleotide-binding</keyword>
<dbReference type="Proteomes" id="UP000009073">
    <property type="component" value="Chromosome"/>
</dbReference>
<evidence type="ECO:0000313" key="12">
    <source>
        <dbReference type="EMBL" id="ACQ92896.1"/>
    </source>
</evidence>
<dbReference type="OrthoDB" id="9806127at2"/>
<dbReference type="Pfam" id="PF00664">
    <property type="entry name" value="ABC_membrane"/>
    <property type="match status" value="1"/>
</dbReference>
<dbReference type="InterPro" id="IPR039421">
    <property type="entry name" value="Type_1_exporter"/>
</dbReference>
<evidence type="ECO:0000256" key="7">
    <source>
        <dbReference type="ARBA" id="ARBA00022989"/>
    </source>
</evidence>
<evidence type="ECO:0000256" key="9">
    <source>
        <dbReference type="SAM" id="Phobius"/>
    </source>
</evidence>
<evidence type="ECO:0000259" key="10">
    <source>
        <dbReference type="PROSITE" id="PS50893"/>
    </source>
</evidence>
<comment type="subcellular location">
    <subcellularLocation>
        <location evidence="1">Cell membrane</location>
        <topology evidence="1">Multi-pass membrane protein</topology>
    </subcellularLocation>
</comment>
<dbReference type="AlphaFoldDB" id="C4LE75"/>
<dbReference type="InterPro" id="IPR027417">
    <property type="entry name" value="P-loop_NTPase"/>
</dbReference>
<dbReference type="PANTHER" id="PTHR43394">
    <property type="entry name" value="ATP-DEPENDENT PERMEASE MDL1, MITOCHONDRIAL"/>
    <property type="match status" value="1"/>
</dbReference>
<feature type="transmembrane region" description="Helical" evidence="9">
    <location>
        <begin position="159"/>
        <end position="179"/>
    </location>
</feature>
<dbReference type="STRING" id="595494.Tola_1279"/>
<dbReference type="PROSITE" id="PS50893">
    <property type="entry name" value="ABC_TRANSPORTER_2"/>
    <property type="match status" value="1"/>
</dbReference>
<dbReference type="InterPro" id="IPR017871">
    <property type="entry name" value="ABC_transporter-like_CS"/>
</dbReference>
<dbReference type="eggNOG" id="COG1132">
    <property type="taxonomic scope" value="Bacteria"/>
</dbReference>
<dbReference type="PROSITE" id="PS50929">
    <property type="entry name" value="ABC_TM1F"/>
    <property type="match status" value="1"/>
</dbReference>
<dbReference type="GO" id="GO:0016887">
    <property type="term" value="F:ATP hydrolysis activity"/>
    <property type="evidence" value="ECO:0007669"/>
    <property type="project" value="InterPro"/>
</dbReference>
<dbReference type="InterPro" id="IPR003593">
    <property type="entry name" value="AAA+_ATPase"/>
</dbReference>
<dbReference type="EMBL" id="CP001616">
    <property type="protein sequence ID" value="ACQ92896.1"/>
    <property type="molecule type" value="Genomic_DNA"/>
</dbReference>
<evidence type="ECO:0000256" key="1">
    <source>
        <dbReference type="ARBA" id="ARBA00004651"/>
    </source>
</evidence>
<evidence type="ECO:0000256" key="5">
    <source>
        <dbReference type="ARBA" id="ARBA00022741"/>
    </source>
</evidence>
<dbReference type="SMART" id="SM00382">
    <property type="entry name" value="AAA"/>
    <property type="match status" value="1"/>
</dbReference>
<protein>
    <submittedName>
        <fullName evidence="12">ABC transporter related</fullName>
    </submittedName>
</protein>
<feature type="domain" description="ABC transmembrane type-1" evidence="11">
    <location>
        <begin position="20"/>
        <end position="304"/>
    </location>
</feature>
<reference evidence="13" key="1">
    <citation type="submission" date="2009-05" db="EMBL/GenBank/DDBJ databases">
        <title>Complete sequence of Tolumonas auensis DSM 9187.</title>
        <authorList>
            <consortium name="US DOE Joint Genome Institute"/>
            <person name="Lucas S."/>
            <person name="Copeland A."/>
            <person name="Lapidus A."/>
            <person name="Glavina del Rio T."/>
            <person name="Tice H."/>
            <person name="Bruce D."/>
            <person name="Goodwin L."/>
            <person name="Pitluck S."/>
            <person name="Chertkov O."/>
            <person name="Brettin T."/>
            <person name="Detter J.C."/>
            <person name="Han C."/>
            <person name="Larimer F."/>
            <person name="Land M."/>
            <person name="Hauser L."/>
            <person name="Kyrpides N."/>
            <person name="Mikhailova N."/>
            <person name="Spring S."/>
            <person name="Beller H."/>
        </authorList>
    </citation>
    <scope>NUCLEOTIDE SEQUENCE [LARGE SCALE GENOMIC DNA]</scope>
    <source>
        <strain evidence="13">DSM 9187 / TA4</strain>
    </source>
</reference>
<dbReference type="InterPro" id="IPR036640">
    <property type="entry name" value="ABC1_TM_sf"/>
</dbReference>
<evidence type="ECO:0000256" key="8">
    <source>
        <dbReference type="ARBA" id="ARBA00023136"/>
    </source>
</evidence>
<dbReference type="GO" id="GO:0005524">
    <property type="term" value="F:ATP binding"/>
    <property type="evidence" value="ECO:0007669"/>
    <property type="project" value="UniProtKB-KW"/>
</dbReference>
<feature type="transmembrane region" description="Helical" evidence="9">
    <location>
        <begin position="244"/>
        <end position="267"/>
    </location>
</feature>
<keyword evidence="7 9" id="KW-1133">Transmembrane helix</keyword>
<feature type="transmembrane region" description="Helical" evidence="9">
    <location>
        <begin position="48"/>
        <end position="68"/>
    </location>
</feature>
<evidence type="ECO:0000256" key="2">
    <source>
        <dbReference type="ARBA" id="ARBA00022448"/>
    </source>
</evidence>
<evidence type="ECO:0000256" key="4">
    <source>
        <dbReference type="ARBA" id="ARBA00022692"/>
    </source>
</evidence>
<keyword evidence="6" id="KW-0067">ATP-binding</keyword>
<dbReference type="InterPro" id="IPR011527">
    <property type="entry name" value="ABC1_TM_dom"/>
</dbReference>
<proteinExistence type="predicted"/>
<dbReference type="HOGENOM" id="CLU_000604_84_3_6"/>
<organism evidence="12 13">
    <name type="scientific">Tolumonas auensis (strain DSM 9187 / NBRC 110442 / TA 4)</name>
    <dbReference type="NCBI Taxonomy" id="595494"/>
    <lineage>
        <taxon>Bacteria</taxon>
        <taxon>Pseudomonadati</taxon>
        <taxon>Pseudomonadota</taxon>
        <taxon>Gammaproteobacteria</taxon>
        <taxon>Aeromonadales</taxon>
        <taxon>Aeromonadaceae</taxon>
        <taxon>Tolumonas</taxon>
    </lineage>
</organism>
<evidence type="ECO:0000256" key="3">
    <source>
        <dbReference type="ARBA" id="ARBA00022475"/>
    </source>
</evidence>
<evidence type="ECO:0000259" key="11">
    <source>
        <dbReference type="PROSITE" id="PS50929"/>
    </source>
</evidence>
<dbReference type="Gene3D" id="3.40.50.300">
    <property type="entry name" value="P-loop containing nucleotide triphosphate hydrolases"/>
    <property type="match status" value="1"/>
</dbReference>
<dbReference type="PANTHER" id="PTHR43394:SF1">
    <property type="entry name" value="ATP-BINDING CASSETTE SUB-FAMILY B MEMBER 10, MITOCHONDRIAL"/>
    <property type="match status" value="1"/>
</dbReference>
<keyword evidence="2" id="KW-0813">Transport</keyword>
<dbReference type="KEGG" id="tau:Tola_1279"/>
<keyword evidence="3" id="KW-1003">Cell membrane</keyword>
<dbReference type="FunFam" id="3.40.50.300:FF:000221">
    <property type="entry name" value="Multidrug ABC transporter ATP-binding protein"/>
    <property type="match status" value="1"/>
</dbReference>
<name>C4LE75_TOLAT</name>
<feature type="domain" description="ABC transporter" evidence="10">
    <location>
        <begin position="334"/>
        <end position="568"/>
    </location>
</feature>
<keyword evidence="8 9" id="KW-0472">Membrane</keyword>
<dbReference type="Gene3D" id="1.20.1560.10">
    <property type="entry name" value="ABC transporter type 1, transmembrane domain"/>
    <property type="match status" value="1"/>
</dbReference>
<dbReference type="InterPro" id="IPR003439">
    <property type="entry name" value="ABC_transporter-like_ATP-bd"/>
</dbReference>
<dbReference type="SUPFAM" id="SSF90123">
    <property type="entry name" value="ABC transporter transmembrane region"/>
    <property type="match status" value="1"/>
</dbReference>
<sequence>MNKTLLRLLAYCKPYTRIILAGLGFLFLSALAEISGPLLIKYFIDTRLAAGLWFVNEIGLFVLAYLSLQGIAAFSSYQQALLFSRAAQAIIKNLRQETFLAALRLPASYLDRHQTGHLISTIGNDTETLLQLYIQVIGQSIQKIVLLTGILGGMFWLNWQLACLCGLMMLATVVIMQIYQRCSMPWSRQARQCLSDLNHQLSETLQGIPIIQSLVQEKRFAEKFAVTNQQYLQARMKVLQLNGFLLRPMIDLLYIITLGSLLSWFALQGTSQIQVGVIYAFVSYMGRMIEPLNELTNQLTQIQQSLIAGERIFNLLDTEKEPSGTYQQPVQGNISFRKVNFRYQKDGELVLQDINLELQRGKMMALVGHTGSGKSTILHLLSRMYQVTSGDIMIEQHPIKEWDLKSLRSQIGVIQQDPFIFAGTVAENIRFGRTNISDDEIVQVLTHVQWFESMNPAEALSMPLQEGGKNLSAGQRQLLSFARALITHPPILILDEATANVDSQTEHHLQQAIASIRHQHAWLIVAHRLSTIVDADEILVLQHGKIIERGNHSALLAANKHYATLYQLQQMTLS</sequence>
<reference evidence="12 13" key="2">
    <citation type="journal article" date="2011" name="Stand. Genomic Sci.">
        <title>Complete genome sequence of Tolumonas auensis type strain (TA 4).</title>
        <authorList>
            <person name="Chertkov O."/>
            <person name="Copeland A."/>
            <person name="Lucas S."/>
            <person name="Lapidus A."/>
            <person name="Berry K.W."/>
            <person name="Detter J.C."/>
            <person name="Del Rio T.G."/>
            <person name="Hammon N."/>
            <person name="Dalin E."/>
            <person name="Tice H."/>
            <person name="Pitluck S."/>
            <person name="Richardson P."/>
            <person name="Bruce D."/>
            <person name="Goodwin L."/>
            <person name="Han C."/>
            <person name="Tapia R."/>
            <person name="Saunders E."/>
            <person name="Schmutz J."/>
            <person name="Brettin T."/>
            <person name="Larimer F."/>
            <person name="Land M."/>
            <person name="Hauser L."/>
            <person name="Spring S."/>
            <person name="Rohde M."/>
            <person name="Kyrpides N.C."/>
            <person name="Ivanova N."/>
            <person name="Goker M."/>
            <person name="Beller H.R."/>
            <person name="Klenk H.P."/>
            <person name="Woyke T."/>
        </authorList>
    </citation>
    <scope>NUCLEOTIDE SEQUENCE [LARGE SCALE GENOMIC DNA]</scope>
    <source>
        <strain evidence="13">DSM 9187 / TA4</strain>
    </source>
</reference>
<dbReference type="GO" id="GO:0005886">
    <property type="term" value="C:plasma membrane"/>
    <property type="evidence" value="ECO:0007669"/>
    <property type="project" value="UniProtKB-SubCell"/>
</dbReference>
<keyword evidence="4 9" id="KW-0812">Transmembrane</keyword>